<protein>
    <submittedName>
        <fullName evidence="4">Murein DD-endopeptidase MepM/ murein hydrolase activator NlpD</fullName>
    </submittedName>
</protein>
<evidence type="ECO:0000256" key="1">
    <source>
        <dbReference type="SAM" id="MobiDB-lite"/>
    </source>
</evidence>
<dbReference type="GO" id="GO:0004222">
    <property type="term" value="F:metalloendopeptidase activity"/>
    <property type="evidence" value="ECO:0007669"/>
    <property type="project" value="TreeGrafter"/>
</dbReference>
<dbReference type="Gene3D" id="2.70.70.10">
    <property type="entry name" value="Glucose Permease (Domain IIA)"/>
    <property type="match status" value="1"/>
</dbReference>
<dbReference type="CDD" id="cd12797">
    <property type="entry name" value="M23_peptidase"/>
    <property type="match status" value="1"/>
</dbReference>
<dbReference type="EMBL" id="SOAZ01000004">
    <property type="protein sequence ID" value="TDT62399.1"/>
    <property type="molecule type" value="Genomic_DNA"/>
</dbReference>
<dbReference type="AlphaFoldDB" id="A0A4R7KTC8"/>
<feature type="transmembrane region" description="Helical" evidence="2">
    <location>
        <begin position="20"/>
        <end position="38"/>
    </location>
</feature>
<gene>
    <name evidence="4" type="ORF">EDD71_104124</name>
</gene>
<dbReference type="RefSeq" id="WP_166636328.1">
    <property type="nucleotide sequence ID" value="NZ_SOAZ01000004.1"/>
</dbReference>
<keyword evidence="2" id="KW-0472">Membrane</keyword>
<feature type="compositionally biased region" description="Low complexity" evidence="1">
    <location>
        <begin position="79"/>
        <end position="113"/>
    </location>
</feature>
<feature type="domain" description="M23ase beta-sheet core" evidence="3">
    <location>
        <begin position="145"/>
        <end position="250"/>
    </location>
</feature>
<organism evidence="4 5">
    <name type="scientific">Fonticella tunisiensis</name>
    <dbReference type="NCBI Taxonomy" id="1096341"/>
    <lineage>
        <taxon>Bacteria</taxon>
        <taxon>Bacillati</taxon>
        <taxon>Bacillota</taxon>
        <taxon>Clostridia</taxon>
        <taxon>Eubacteriales</taxon>
        <taxon>Clostridiaceae</taxon>
        <taxon>Fonticella</taxon>
    </lineage>
</organism>
<evidence type="ECO:0000313" key="5">
    <source>
        <dbReference type="Proteomes" id="UP000295325"/>
    </source>
</evidence>
<comment type="caution">
    <text evidence="4">The sequence shown here is derived from an EMBL/GenBank/DDBJ whole genome shotgun (WGS) entry which is preliminary data.</text>
</comment>
<dbReference type="InterPro" id="IPR011055">
    <property type="entry name" value="Dup_hybrid_motif"/>
</dbReference>
<keyword evidence="4" id="KW-0378">Hydrolase</keyword>
<accession>A0A4R7KTC8</accession>
<sequence length="270" mass="29179">MGVKNMFKKSSKIFDREGFYIVLFVCLCIVAVAAVYISRNNANINKKLTSDNKTNVEQTDNKPNADLVEDTDNKTVPASTNSSNNNSKTSSITNTANKTSSNSSKQTSTVKSSFKLQMPVEGEISRPFSNTAPVQYPAIGGALEVHEGIDIRAEIGTEVKAAEAGTISRVSADPVLEGNAVTAYGFSVEIDHGNGVKTVYCNLDPDKVPEGIKAGKKVKKGDVIGYVGDSYYKELAESDGPHLHFVVLEKTKGNKTYDIVDPSKYLILKK</sequence>
<evidence type="ECO:0000259" key="3">
    <source>
        <dbReference type="Pfam" id="PF01551"/>
    </source>
</evidence>
<keyword evidence="2" id="KW-0812">Transmembrane</keyword>
<feature type="region of interest" description="Disordered" evidence="1">
    <location>
        <begin position="53"/>
        <end position="113"/>
    </location>
</feature>
<dbReference type="PANTHER" id="PTHR21666:SF270">
    <property type="entry name" value="MUREIN HYDROLASE ACTIVATOR ENVC"/>
    <property type="match status" value="1"/>
</dbReference>
<proteinExistence type="predicted"/>
<dbReference type="InterPro" id="IPR050570">
    <property type="entry name" value="Cell_wall_metabolism_enzyme"/>
</dbReference>
<dbReference type="PANTHER" id="PTHR21666">
    <property type="entry name" value="PEPTIDASE-RELATED"/>
    <property type="match status" value="1"/>
</dbReference>
<dbReference type="InterPro" id="IPR016047">
    <property type="entry name" value="M23ase_b-sheet_dom"/>
</dbReference>
<evidence type="ECO:0000256" key="2">
    <source>
        <dbReference type="SAM" id="Phobius"/>
    </source>
</evidence>
<keyword evidence="2" id="KW-1133">Transmembrane helix</keyword>
<reference evidence="4 5" key="1">
    <citation type="submission" date="2019-03" db="EMBL/GenBank/DDBJ databases">
        <title>Genomic Encyclopedia of Type Strains, Phase IV (KMG-IV): sequencing the most valuable type-strain genomes for metagenomic binning, comparative biology and taxonomic classification.</title>
        <authorList>
            <person name="Goeker M."/>
        </authorList>
    </citation>
    <scope>NUCLEOTIDE SEQUENCE [LARGE SCALE GENOMIC DNA]</scope>
    <source>
        <strain evidence="4 5">DSM 24455</strain>
    </source>
</reference>
<evidence type="ECO:0000313" key="4">
    <source>
        <dbReference type="EMBL" id="TDT62399.1"/>
    </source>
</evidence>
<keyword evidence="5" id="KW-1185">Reference proteome</keyword>
<name>A0A4R7KTC8_9CLOT</name>
<feature type="compositionally biased region" description="Polar residues" evidence="1">
    <location>
        <begin position="53"/>
        <end position="62"/>
    </location>
</feature>
<dbReference type="Pfam" id="PF01551">
    <property type="entry name" value="Peptidase_M23"/>
    <property type="match status" value="1"/>
</dbReference>
<dbReference type="Proteomes" id="UP000295325">
    <property type="component" value="Unassembled WGS sequence"/>
</dbReference>
<dbReference type="SUPFAM" id="SSF51261">
    <property type="entry name" value="Duplicated hybrid motif"/>
    <property type="match status" value="1"/>
</dbReference>